<proteinExistence type="predicted"/>
<name>A0A348FXZ0_9HYPH</name>
<dbReference type="Proteomes" id="UP000266934">
    <property type="component" value="Chromosome"/>
</dbReference>
<dbReference type="RefSeq" id="WP_126397925.1">
    <property type="nucleotide sequence ID" value="NZ_AP018907.1"/>
</dbReference>
<dbReference type="AlphaFoldDB" id="A0A348FXZ0"/>
<keyword evidence="2" id="KW-1185">Reference proteome</keyword>
<dbReference type="KEGG" id="blag:BLTE_08580"/>
<evidence type="ECO:0000313" key="2">
    <source>
        <dbReference type="Proteomes" id="UP000266934"/>
    </source>
</evidence>
<sequence>MLIEADTTGRSAIVIDLAAYRSRRARRAGASSAMPATRNVMWVPMMMMVLVPVPIAGAERTDAR</sequence>
<accession>A0A348FXZ0</accession>
<protein>
    <submittedName>
        <fullName evidence="1">Uncharacterized protein</fullName>
    </submittedName>
</protein>
<gene>
    <name evidence="1" type="ORF">BLTE_08580</name>
</gene>
<dbReference type="EMBL" id="AP018907">
    <property type="protein sequence ID" value="BBF92173.1"/>
    <property type="molecule type" value="Genomic_DNA"/>
</dbReference>
<reference evidence="1 2" key="1">
    <citation type="submission" date="2018-08" db="EMBL/GenBank/DDBJ databases">
        <title>Complete genome sequencing of Blastochloris tepida GI.</title>
        <authorList>
            <person name="Tsukatani Y."/>
            <person name="Mori H."/>
        </authorList>
    </citation>
    <scope>NUCLEOTIDE SEQUENCE [LARGE SCALE GENOMIC DNA]</scope>
    <source>
        <strain evidence="1 2">GI</strain>
    </source>
</reference>
<organism evidence="1 2">
    <name type="scientific">Blastochloris tepida</name>
    <dbReference type="NCBI Taxonomy" id="2233851"/>
    <lineage>
        <taxon>Bacteria</taxon>
        <taxon>Pseudomonadati</taxon>
        <taxon>Pseudomonadota</taxon>
        <taxon>Alphaproteobacteria</taxon>
        <taxon>Hyphomicrobiales</taxon>
        <taxon>Blastochloridaceae</taxon>
        <taxon>Blastochloris</taxon>
    </lineage>
</organism>
<evidence type="ECO:0000313" key="1">
    <source>
        <dbReference type="EMBL" id="BBF92173.1"/>
    </source>
</evidence>